<protein>
    <submittedName>
        <fullName evidence="3">GIY-YIG nuclease family protein</fullName>
    </submittedName>
</protein>
<dbReference type="InterPro" id="IPR035901">
    <property type="entry name" value="GIY-YIG_endonuc_sf"/>
</dbReference>
<evidence type="ECO:0000313" key="3">
    <source>
        <dbReference type="EMBL" id="WAC01707.1"/>
    </source>
</evidence>
<dbReference type="InterPro" id="IPR000305">
    <property type="entry name" value="GIY-YIG_endonuc"/>
</dbReference>
<gene>
    <name evidence="3" type="ORF">N7U66_17645</name>
</gene>
<evidence type="ECO:0000256" key="1">
    <source>
        <dbReference type="ARBA" id="ARBA00007435"/>
    </source>
</evidence>
<comment type="similarity">
    <text evidence="1">Belongs to the UPF0213 family.</text>
</comment>
<feature type="domain" description="GIY-YIG" evidence="2">
    <location>
        <begin position="1"/>
        <end position="78"/>
    </location>
</feature>
<evidence type="ECO:0000313" key="4">
    <source>
        <dbReference type="Proteomes" id="UP001164705"/>
    </source>
</evidence>
<dbReference type="SUPFAM" id="SSF82771">
    <property type="entry name" value="GIY-YIG endonuclease"/>
    <property type="match status" value="1"/>
</dbReference>
<accession>A0A9E8MW48</accession>
<dbReference type="RefSeq" id="WP_267676305.1">
    <property type="nucleotide sequence ID" value="NZ_CP113088.1"/>
</dbReference>
<dbReference type="PROSITE" id="PS50164">
    <property type="entry name" value="GIY_YIG"/>
    <property type="match status" value="1"/>
</dbReference>
<dbReference type="SMART" id="SM00465">
    <property type="entry name" value="GIYc"/>
    <property type="match status" value="1"/>
</dbReference>
<proteinExistence type="inferred from homology"/>
<reference evidence="3" key="1">
    <citation type="submission" date="2022-11" db="EMBL/GenBank/DDBJ databases">
        <title>Lacinutrix neustonica HL-RS19T sp. nov., isolated from the surface microlayer sample of brackish Lake Shihwa.</title>
        <authorList>
            <person name="Choi J.Y."/>
            <person name="Hwang C.Y."/>
        </authorList>
    </citation>
    <scope>NUCLEOTIDE SEQUENCE</scope>
    <source>
        <strain evidence="3">HL-RS19</strain>
    </source>
</reference>
<dbReference type="CDD" id="cd10448">
    <property type="entry name" value="GIY-YIG_unchar_3"/>
    <property type="match status" value="1"/>
</dbReference>
<evidence type="ECO:0000259" key="2">
    <source>
        <dbReference type="PROSITE" id="PS50164"/>
    </source>
</evidence>
<dbReference type="InterPro" id="IPR050190">
    <property type="entry name" value="UPF0213_domain"/>
</dbReference>
<dbReference type="Pfam" id="PF01541">
    <property type="entry name" value="GIY-YIG"/>
    <property type="match status" value="1"/>
</dbReference>
<dbReference type="KEGG" id="lnu:N7U66_17645"/>
<keyword evidence="4" id="KW-1185">Reference proteome</keyword>
<name>A0A9E8MW48_9FLAO</name>
<sequence>MKHYVYIITNKKDGVLYIGETKDLKKRIYQHKNKVHPTTFSARYNLDKLIYSEEFETEAKAKLREKQMKKWNRDWKIELIEKLNPNWTDLHTEI</sequence>
<dbReference type="AlphaFoldDB" id="A0A9E8MW48"/>
<organism evidence="3 4">
    <name type="scientific">Lacinutrix neustonica</name>
    <dbReference type="NCBI Taxonomy" id="2980107"/>
    <lineage>
        <taxon>Bacteria</taxon>
        <taxon>Pseudomonadati</taxon>
        <taxon>Bacteroidota</taxon>
        <taxon>Flavobacteriia</taxon>
        <taxon>Flavobacteriales</taxon>
        <taxon>Flavobacteriaceae</taxon>
        <taxon>Lacinutrix</taxon>
    </lineage>
</organism>
<dbReference type="Gene3D" id="3.40.1440.10">
    <property type="entry name" value="GIY-YIG endonuclease"/>
    <property type="match status" value="1"/>
</dbReference>
<dbReference type="PANTHER" id="PTHR34477">
    <property type="entry name" value="UPF0213 PROTEIN YHBQ"/>
    <property type="match status" value="1"/>
</dbReference>
<dbReference type="PANTHER" id="PTHR34477:SF5">
    <property type="entry name" value="BSL5627 PROTEIN"/>
    <property type="match status" value="1"/>
</dbReference>
<dbReference type="EMBL" id="CP113088">
    <property type="protein sequence ID" value="WAC01707.1"/>
    <property type="molecule type" value="Genomic_DNA"/>
</dbReference>
<dbReference type="Proteomes" id="UP001164705">
    <property type="component" value="Chromosome"/>
</dbReference>